<accession>A0A0B6YQ85</accession>
<proteinExistence type="predicted"/>
<sequence>VDQRLQHMQQSLLALASESMDSGIAIPHNSDREAGEPSSGQKDANNEERNESSSTKNDAAVNEEQSEHGLSDQKINNNSSPFPVDIHKSETKEQEIQNNLDDNGIEQ</sequence>
<feature type="non-terminal residue" evidence="2">
    <location>
        <position position="1"/>
    </location>
</feature>
<dbReference type="AlphaFoldDB" id="A0A0B6YQ85"/>
<organism evidence="2">
    <name type="scientific">Arion vulgaris</name>
    <dbReference type="NCBI Taxonomy" id="1028688"/>
    <lineage>
        <taxon>Eukaryota</taxon>
        <taxon>Metazoa</taxon>
        <taxon>Spiralia</taxon>
        <taxon>Lophotrochozoa</taxon>
        <taxon>Mollusca</taxon>
        <taxon>Gastropoda</taxon>
        <taxon>Heterobranchia</taxon>
        <taxon>Euthyneura</taxon>
        <taxon>Panpulmonata</taxon>
        <taxon>Eupulmonata</taxon>
        <taxon>Stylommatophora</taxon>
        <taxon>Helicina</taxon>
        <taxon>Arionoidea</taxon>
        <taxon>Arionidae</taxon>
        <taxon>Arion</taxon>
    </lineage>
</organism>
<evidence type="ECO:0000256" key="1">
    <source>
        <dbReference type="SAM" id="MobiDB-lite"/>
    </source>
</evidence>
<feature type="region of interest" description="Disordered" evidence="1">
    <location>
        <begin position="1"/>
        <end position="107"/>
    </location>
</feature>
<feature type="compositionally biased region" description="Polar residues" evidence="1">
    <location>
        <begin position="96"/>
        <end position="107"/>
    </location>
</feature>
<gene>
    <name evidence="2" type="primary">ORF30743</name>
</gene>
<evidence type="ECO:0000313" key="2">
    <source>
        <dbReference type="EMBL" id="CEK57650.1"/>
    </source>
</evidence>
<feature type="non-terminal residue" evidence="2">
    <location>
        <position position="107"/>
    </location>
</feature>
<dbReference type="EMBL" id="HACG01010785">
    <property type="protein sequence ID" value="CEK57650.1"/>
    <property type="molecule type" value="Transcribed_RNA"/>
</dbReference>
<feature type="compositionally biased region" description="Polar residues" evidence="1">
    <location>
        <begin position="1"/>
        <end position="12"/>
    </location>
</feature>
<name>A0A0B6YQ85_9EUPU</name>
<feature type="compositionally biased region" description="Basic and acidic residues" evidence="1">
    <location>
        <begin position="85"/>
        <end position="95"/>
    </location>
</feature>
<protein>
    <submittedName>
        <fullName evidence="2">Uncharacterized protein</fullName>
    </submittedName>
</protein>
<reference evidence="2" key="1">
    <citation type="submission" date="2014-12" db="EMBL/GenBank/DDBJ databases">
        <title>Insight into the proteome of Arion vulgaris.</title>
        <authorList>
            <person name="Aradska J."/>
            <person name="Bulat T."/>
            <person name="Smidak R."/>
            <person name="Sarate P."/>
            <person name="Gangsoo J."/>
            <person name="Sialana F."/>
            <person name="Bilban M."/>
            <person name="Lubec G."/>
        </authorList>
    </citation>
    <scope>NUCLEOTIDE SEQUENCE</scope>
    <source>
        <tissue evidence="2">Skin</tissue>
    </source>
</reference>